<evidence type="ECO:0000313" key="1">
    <source>
        <dbReference type="EMBL" id="KAK1443215.1"/>
    </source>
</evidence>
<evidence type="ECO:0000313" key="2">
    <source>
        <dbReference type="Proteomes" id="UP001230268"/>
    </source>
</evidence>
<dbReference type="Proteomes" id="UP001230268">
    <property type="component" value="Unassembled WGS sequence"/>
</dbReference>
<keyword evidence="2" id="KW-1185">Reference proteome</keyword>
<protein>
    <submittedName>
        <fullName evidence="1">Uncharacterized protein</fullName>
    </submittedName>
</protein>
<reference evidence="1" key="1">
    <citation type="submission" date="2023-08" db="EMBL/GenBank/DDBJ databases">
        <title>Draft sequence of the Babesia gibsoni genome.</title>
        <authorList>
            <person name="Yamagishi J.Y."/>
            <person name="Xuan X.X."/>
        </authorList>
    </citation>
    <scope>NUCLEOTIDE SEQUENCE</scope>
    <source>
        <strain evidence="1">Azabu</strain>
    </source>
</reference>
<proteinExistence type="predicted"/>
<gene>
    <name evidence="1" type="ORF">BgAZ_200910</name>
</gene>
<dbReference type="EMBL" id="JAVEPI010000002">
    <property type="protein sequence ID" value="KAK1443215.1"/>
    <property type="molecule type" value="Genomic_DNA"/>
</dbReference>
<dbReference type="AlphaFoldDB" id="A0AAD8LSP5"/>
<accession>A0AAD8LSP5</accession>
<comment type="caution">
    <text evidence="1">The sequence shown here is derived from an EMBL/GenBank/DDBJ whole genome shotgun (WGS) entry which is preliminary data.</text>
</comment>
<sequence>MGSMGLGKSAVERILLTSVNQMPHAMDEVNVCTYLSLMVKLDVQNTQCLESIIPFCYRISDLPRAIACCHMISLVKGSKGMNTAKSFAMYVAQRIPLEGHGLSLRDLGRLCEALSTLELYCREFGELLISVIEEEMGTCGSVDNEVFITSVIMYLGRMGMGRVTLWRLYSTFASNSTVYSTPSSLIKCLEAFSNRQVIHKPLFNMAGDMLTQTMESLHPAQLARIAEVYSRSKFYHESLLAALLANMERIISPLDANSVVKLLKAFTLAYGSRHKQLVSNRKLQDRHRRALYLIFNKCSTNIK</sequence>
<name>A0AAD8LSP5_BABGI</name>
<organism evidence="1 2">
    <name type="scientific">Babesia gibsoni</name>
    <dbReference type="NCBI Taxonomy" id="33632"/>
    <lineage>
        <taxon>Eukaryota</taxon>
        <taxon>Sar</taxon>
        <taxon>Alveolata</taxon>
        <taxon>Apicomplexa</taxon>
        <taxon>Aconoidasida</taxon>
        <taxon>Piroplasmida</taxon>
        <taxon>Babesiidae</taxon>
        <taxon>Babesia</taxon>
    </lineage>
</organism>